<feature type="compositionally biased region" description="Basic and acidic residues" evidence="1">
    <location>
        <begin position="85"/>
        <end position="100"/>
    </location>
</feature>
<geneLocation type="mitochondrion" evidence="4"/>
<dbReference type="GO" id="GO:0001227">
    <property type="term" value="F:DNA-binding transcription repressor activity, RNA polymerase II-specific"/>
    <property type="evidence" value="ECO:0007669"/>
    <property type="project" value="InterPro"/>
</dbReference>
<name>A0A0G4J3G6_PLABS</name>
<evidence type="ECO:0000313" key="5">
    <source>
        <dbReference type="Proteomes" id="UP000039324"/>
    </source>
</evidence>
<evidence type="ECO:0000256" key="1">
    <source>
        <dbReference type="SAM" id="MobiDB-lite"/>
    </source>
</evidence>
<keyword evidence="5" id="KW-1185">Reference proteome</keyword>
<dbReference type="InterPro" id="IPR035892">
    <property type="entry name" value="C2_domain_sf"/>
</dbReference>
<reference evidence="4 6" key="2">
    <citation type="submission" date="2018-03" db="EMBL/GenBank/DDBJ databases">
        <authorList>
            <person name="Fogelqvist J."/>
        </authorList>
    </citation>
    <scope>NUCLEOTIDE SEQUENCE [LARGE SCALE GENOMIC DNA]</scope>
</reference>
<dbReference type="InterPro" id="IPR000008">
    <property type="entry name" value="C2_dom"/>
</dbReference>
<evidence type="ECO:0000313" key="6">
    <source>
        <dbReference type="Proteomes" id="UP000290189"/>
    </source>
</evidence>
<feature type="compositionally biased region" description="Low complexity" evidence="1">
    <location>
        <begin position="578"/>
        <end position="593"/>
    </location>
</feature>
<accession>A0A0G4J3G6</accession>
<dbReference type="InterPro" id="IPR039725">
    <property type="entry name" value="CC2D1A/B"/>
</dbReference>
<dbReference type="PROSITE" id="PS50004">
    <property type="entry name" value="C2"/>
    <property type="match status" value="1"/>
</dbReference>
<evidence type="ECO:0000313" key="4">
    <source>
        <dbReference type="EMBL" id="SPQ93666.1"/>
    </source>
</evidence>
<dbReference type="EMBL" id="CDSF01000122">
    <property type="protein sequence ID" value="CEP02143.1"/>
    <property type="molecule type" value="Genomic_DNA"/>
</dbReference>
<evidence type="ECO:0000313" key="3">
    <source>
        <dbReference type="EMBL" id="CEP02143.1"/>
    </source>
</evidence>
<feature type="compositionally biased region" description="Low complexity" evidence="1">
    <location>
        <begin position="555"/>
        <end position="568"/>
    </location>
</feature>
<evidence type="ECO:0000259" key="2">
    <source>
        <dbReference type="PROSITE" id="PS50004"/>
    </source>
</evidence>
<dbReference type="OrthoDB" id="19996at2759"/>
<dbReference type="STRING" id="37360.A0A0G4J3G6"/>
<dbReference type="OMA" id="PPLHYEQ"/>
<proteinExistence type="predicted"/>
<dbReference type="AlphaFoldDB" id="A0A0G4J3G6"/>
<feature type="compositionally biased region" description="Polar residues" evidence="1">
    <location>
        <begin position="207"/>
        <end position="217"/>
    </location>
</feature>
<dbReference type="PANTHER" id="PTHR13076:SF9">
    <property type="entry name" value="COILED-COIL AND C2 DOMAIN-CONTAINING PROTEIN 1-LIKE"/>
    <property type="match status" value="1"/>
</dbReference>
<dbReference type="Proteomes" id="UP000290189">
    <property type="component" value="Unassembled WGS sequence"/>
</dbReference>
<feature type="compositionally biased region" description="Acidic residues" evidence="1">
    <location>
        <begin position="127"/>
        <end position="153"/>
    </location>
</feature>
<feature type="region of interest" description="Disordered" evidence="1">
    <location>
        <begin position="207"/>
        <end position="228"/>
    </location>
</feature>
<feature type="region of interest" description="Disordered" evidence="1">
    <location>
        <begin position="127"/>
        <end position="161"/>
    </location>
</feature>
<feature type="region of interest" description="Disordered" evidence="1">
    <location>
        <begin position="28"/>
        <end position="105"/>
    </location>
</feature>
<organism evidence="3 5">
    <name type="scientific">Plasmodiophora brassicae</name>
    <name type="common">Clubroot disease agent</name>
    <dbReference type="NCBI Taxonomy" id="37360"/>
    <lineage>
        <taxon>Eukaryota</taxon>
        <taxon>Sar</taxon>
        <taxon>Rhizaria</taxon>
        <taxon>Endomyxa</taxon>
        <taxon>Phytomyxea</taxon>
        <taxon>Plasmodiophorida</taxon>
        <taxon>Plasmodiophoridae</taxon>
        <taxon>Plasmodiophora</taxon>
    </lineage>
</organism>
<dbReference type="SUPFAM" id="SSF49562">
    <property type="entry name" value="C2 domain (Calcium/lipid-binding domain, CaLB)"/>
    <property type="match status" value="1"/>
</dbReference>
<protein>
    <recommendedName>
        <fullName evidence="2">C2 domain-containing protein</fullName>
    </recommendedName>
</protein>
<gene>
    <name evidence="3" type="ORF">PBRA_002407</name>
    <name evidence="4" type="ORF">PLBR_LOCUS881</name>
</gene>
<feature type="region of interest" description="Disordered" evidence="1">
    <location>
        <begin position="289"/>
        <end position="316"/>
    </location>
</feature>
<dbReference type="EMBL" id="OVEO01000001">
    <property type="protein sequence ID" value="SPQ93666.1"/>
    <property type="molecule type" value="Genomic_DNA"/>
</dbReference>
<dbReference type="PANTHER" id="PTHR13076">
    <property type="entry name" value="COILED-COIL AND C2 DOMAIN-CONTAINING PROTEIN 1-LIKE"/>
    <property type="match status" value="1"/>
</dbReference>
<feature type="domain" description="C2" evidence="2">
    <location>
        <begin position="381"/>
        <end position="515"/>
    </location>
</feature>
<keyword evidence="4" id="KW-0496">Mitochondrion</keyword>
<sequence length="733" mass="79679">MEAAGDDDDHIAFDMGLTAEELAECGLTLDDLRDHDDDDEKTTKRRRDPGRAPADADVSDNNEDGLMQELRDLGYSGSDIDEADADAHDDDHISDVQLDHDDGEPADVDVAEVEAEAAAEVEAEAAAEVEAEAAAEVEADAVADEVPAGDEEPQPTVNPTLEERKVSIQKEIGDLKTKAVMLNRQNKKADALTLMARIKRLQATYDTLSGPASTPNVSAPPAGDTDSRQELAQAVNSRLTEYTTEALKLKRAGNVDAARKLMPAVNALRQFKQQIDSGQTVSVKVAELPPSLAGSTGPSAPAESKEKASSGTDAASERAAAFEALADQLKTQVARTYNEAKEALKLDRKDEARAIMAVKTRTERDLQSLATLRASGAPPPTLATVPRQLSYLRSFNHIGSNQLELEIRKAEGLSPPSGWNMCTSFVSYEFSYPKDVIQRGVTPTVADSDDPMYNFKKLLSFPRPKRAGRMFNFVKITFSVQVPRRLQILFKPIQLGYAEVKLGDLLNKSEIVATLPLKGGGRGKLFVALRLRVPLEGQDLATKLVEDVFIRGSAPSSLSSPTSESRIPQPVAVERAKAQAQPRPAAQIPRQTPSPASKPAPPDTVGSCPSGIDENDWKDPHRIASICSNDVLEWILERTTTEIGTRRAKKQEVPPALLERYQAVSLQKEKLEQSVEDGSLTLPAYLERLKVDIARLSALQTALRNAGRTKDADFVQARLNIEQKEFDTANSNV</sequence>
<dbReference type="Proteomes" id="UP000039324">
    <property type="component" value="Unassembled WGS sequence"/>
</dbReference>
<reference evidence="3 5" key="1">
    <citation type="submission" date="2015-02" db="EMBL/GenBank/DDBJ databases">
        <authorList>
            <person name="Chooi Y.-H."/>
        </authorList>
    </citation>
    <scope>NUCLEOTIDE SEQUENCE [LARGE SCALE GENOMIC DNA]</scope>
    <source>
        <strain evidence="3">E3</strain>
    </source>
</reference>
<feature type="region of interest" description="Disordered" evidence="1">
    <location>
        <begin position="555"/>
        <end position="616"/>
    </location>
</feature>